<keyword evidence="2" id="KW-1185">Reference proteome</keyword>
<evidence type="ECO:0000313" key="2">
    <source>
        <dbReference type="Proteomes" id="UP001589575"/>
    </source>
</evidence>
<dbReference type="PANTHER" id="PTHR11695:SF648">
    <property type="entry name" value="ZINC-BINDING OXIDOREDUCTASE"/>
    <property type="match status" value="1"/>
</dbReference>
<dbReference type="SUPFAM" id="SSF51735">
    <property type="entry name" value="NAD(P)-binding Rossmann-fold domains"/>
    <property type="match status" value="1"/>
</dbReference>
<dbReference type="EMBL" id="JBHMFI010000001">
    <property type="protein sequence ID" value="MFB9072279.1"/>
    <property type="molecule type" value="Genomic_DNA"/>
</dbReference>
<dbReference type="Pfam" id="PF13602">
    <property type="entry name" value="ADH_zinc_N_2"/>
    <property type="match status" value="1"/>
</dbReference>
<dbReference type="InterPro" id="IPR050700">
    <property type="entry name" value="YIM1/Zinc_Alcohol_DH_Fams"/>
</dbReference>
<evidence type="ECO:0000313" key="1">
    <source>
        <dbReference type="EMBL" id="MFB9072279.1"/>
    </source>
</evidence>
<dbReference type="Gene3D" id="3.40.50.720">
    <property type="entry name" value="NAD(P)-binding Rossmann-like Domain"/>
    <property type="match status" value="1"/>
</dbReference>
<name>A0ABV5G025_9MICC</name>
<dbReference type="Proteomes" id="UP001589575">
    <property type="component" value="Unassembled WGS sequence"/>
</dbReference>
<gene>
    <name evidence="1" type="ORF">ACFFX0_14145</name>
</gene>
<dbReference type="InterPro" id="IPR036291">
    <property type="entry name" value="NAD(P)-bd_dom_sf"/>
</dbReference>
<sequence>MRSGDRVLVIGATGGIGSAAVQLLAHLGAKVSAVCAAEHGELVRGLGAELVIDRFTEDVTARPERYDVVVDAVGKSTFAACRPILLPGGRYVSSELGPGGQNLPLSVLGAVAAKMPRQLSAARRVVFPYPEEGQHVAQEIAGLLGSGAFSPVIDREYGLDEIVEAYRYVESGEKVGSVVIRM</sequence>
<comment type="caution">
    <text evidence="1">The sequence shown here is derived from an EMBL/GenBank/DDBJ whole genome shotgun (WGS) entry which is preliminary data.</text>
</comment>
<protein>
    <submittedName>
        <fullName evidence="1">Zinc-binding dehydrogenase</fullName>
    </submittedName>
</protein>
<reference evidence="1 2" key="1">
    <citation type="submission" date="2024-09" db="EMBL/GenBank/DDBJ databases">
        <authorList>
            <person name="Sun Q."/>
            <person name="Mori K."/>
        </authorList>
    </citation>
    <scope>NUCLEOTIDE SEQUENCE [LARGE SCALE GENOMIC DNA]</scope>
    <source>
        <strain evidence="1 2">CCM 7609</strain>
    </source>
</reference>
<organism evidence="1 2">
    <name type="scientific">Citricoccus parietis</name>
    <dbReference type="NCBI Taxonomy" id="592307"/>
    <lineage>
        <taxon>Bacteria</taxon>
        <taxon>Bacillati</taxon>
        <taxon>Actinomycetota</taxon>
        <taxon>Actinomycetes</taxon>
        <taxon>Micrococcales</taxon>
        <taxon>Micrococcaceae</taxon>
        <taxon>Citricoccus</taxon>
    </lineage>
</organism>
<proteinExistence type="predicted"/>
<dbReference type="Gene3D" id="3.90.180.10">
    <property type="entry name" value="Medium-chain alcohol dehydrogenases, catalytic domain"/>
    <property type="match status" value="1"/>
</dbReference>
<dbReference type="PANTHER" id="PTHR11695">
    <property type="entry name" value="ALCOHOL DEHYDROGENASE RELATED"/>
    <property type="match status" value="1"/>
</dbReference>
<accession>A0ABV5G025</accession>